<comment type="caution">
    <text evidence="2">The sequence shown here is derived from an EMBL/GenBank/DDBJ whole genome shotgun (WGS) entry which is preliminary data.</text>
</comment>
<accession>A0A1Y2HVQ6</accession>
<evidence type="ECO:0000313" key="3">
    <source>
        <dbReference type="Proteomes" id="UP000193411"/>
    </source>
</evidence>
<organism evidence="2 3">
    <name type="scientific">Catenaria anguillulae PL171</name>
    <dbReference type="NCBI Taxonomy" id="765915"/>
    <lineage>
        <taxon>Eukaryota</taxon>
        <taxon>Fungi</taxon>
        <taxon>Fungi incertae sedis</taxon>
        <taxon>Blastocladiomycota</taxon>
        <taxon>Blastocladiomycetes</taxon>
        <taxon>Blastocladiales</taxon>
        <taxon>Catenariaceae</taxon>
        <taxon>Catenaria</taxon>
    </lineage>
</organism>
<dbReference type="AlphaFoldDB" id="A0A1Y2HVQ6"/>
<gene>
    <name evidence="2" type="ORF">BCR44DRAFT_25901</name>
</gene>
<feature type="compositionally biased region" description="Low complexity" evidence="1">
    <location>
        <begin position="213"/>
        <end position="233"/>
    </location>
</feature>
<protein>
    <submittedName>
        <fullName evidence="2">Uncharacterized protein</fullName>
    </submittedName>
</protein>
<evidence type="ECO:0000313" key="2">
    <source>
        <dbReference type="EMBL" id="ORZ38696.1"/>
    </source>
</evidence>
<feature type="compositionally biased region" description="Low complexity" evidence="1">
    <location>
        <begin position="278"/>
        <end position="302"/>
    </location>
</feature>
<keyword evidence="3" id="KW-1185">Reference proteome</keyword>
<feature type="region of interest" description="Disordered" evidence="1">
    <location>
        <begin position="213"/>
        <end position="320"/>
    </location>
</feature>
<evidence type="ECO:0000256" key="1">
    <source>
        <dbReference type="SAM" id="MobiDB-lite"/>
    </source>
</evidence>
<reference evidence="2 3" key="1">
    <citation type="submission" date="2016-07" db="EMBL/GenBank/DDBJ databases">
        <title>Pervasive Adenine N6-methylation of Active Genes in Fungi.</title>
        <authorList>
            <consortium name="DOE Joint Genome Institute"/>
            <person name="Mondo S.J."/>
            <person name="Dannebaum R.O."/>
            <person name="Kuo R.C."/>
            <person name="Labutti K."/>
            <person name="Haridas S."/>
            <person name="Kuo A."/>
            <person name="Salamov A."/>
            <person name="Ahrendt S.R."/>
            <person name="Lipzen A."/>
            <person name="Sullivan W."/>
            <person name="Andreopoulos W.B."/>
            <person name="Clum A."/>
            <person name="Lindquist E."/>
            <person name="Daum C."/>
            <person name="Ramamoorthy G.K."/>
            <person name="Gryganskyi A."/>
            <person name="Culley D."/>
            <person name="Magnuson J.K."/>
            <person name="James T.Y."/>
            <person name="O'Malley M.A."/>
            <person name="Stajich J.E."/>
            <person name="Spatafora J.W."/>
            <person name="Visel A."/>
            <person name="Grigoriev I.V."/>
        </authorList>
    </citation>
    <scope>NUCLEOTIDE SEQUENCE [LARGE SCALE GENOMIC DNA]</scope>
    <source>
        <strain evidence="2 3">PL171</strain>
    </source>
</reference>
<name>A0A1Y2HVQ6_9FUNG</name>
<sequence>MDYPTRDAFERVTLTVADSMARAESSNAGFGADIFQIREMLRVALGSKRQIPDVGVILVTSMTIDTSRVLCQAMRPRQFRLAPLLQSDPTWVQFRATLPSRIKGVRCILFALNAFDLVPGRAGNQKADSVVKRLTHIAKELAADMERDLIDAFVHQGYRNKLHVAMTRFVPEIGGFPQLPAGALAINTSRPAQPLIQSSTHGMLFLVQSPQSSSIAGHASSPSTAPAPSTLSSDHAPSSSPQHATPRAAGFPNHHGFLIPRTAPLSSARPPPPPPTHSTPSQAASFRSAARAAKKAAPARQPLSQASRPPPTTAVPASRAQPVDVRAGVVLVTWLHRFPFKSIQQLVAFYLSMLLYWVSHLDNLDLCTSWSSIDFSLCLHCASSRPPESLHHLMLAGHEATRMPAA</sequence>
<dbReference type="Proteomes" id="UP000193411">
    <property type="component" value="Unassembled WGS sequence"/>
</dbReference>
<proteinExistence type="predicted"/>
<dbReference type="EMBL" id="MCFL01000008">
    <property type="protein sequence ID" value="ORZ38696.1"/>
    <property type="molecule type" value="Genomic_DNA"/>
</dbReference>